<protein>
    <recommendedName>
        <fullName evidence="3">Nephrocystin 3-like N-terminal domain-containing protein</fullName>
    </recommendedName>
</protein>
<dbReference type="PANTHER" id="PTHR10039:SF14">
    <property type="entry name" value="NACHT DOMAIN-CONTAINING PROTEIN"/>
    <property type="match status" value="1"/>
</dbReference>
<dbReference type="SUPFAM" id="SSF52540">
    <property type="entry name" value="P-loop containing nucleoside triphosphate hydrolases"/>
    <property type="match status" value="1"/>
</dbReference>
<reference evidence="4" key="1">
    <citation type="submission" date="2023-03" db="EMBL/GenBank/DDBJ databases">
        <title>Massive genome expansion in bonnet fungi (Mycena s.s.) driven by repeated elements and novel gene families across ecological guilds.</title>
        <authorList>
            <consortium name="Lawrence Berkeley National Laboratory"/>
            <person name="Harder C.B."/>
            <person name="Miyauchi S."/>
            <person name="Viragh M."/>
            <person name="Kuo A."/>
            <person name="Thoen E."/>
            <person name="Andreopoulos B."/>
            <person name="Lu D."/>
            <person name="Skrede I."/>
            <person name="Drula E."/>
            <person name="Henrissat B."/>
            <person name="Morin E."/>
            <person name="Kohler A."/>
            <person name="Barry K."/>
            <person name="LaButti K."/>
            <person name="Morin E."/>
            <person name="Salamov A."/>
            <person name="Lipzen A."/>
            <person name="Mereny Z."/>
            <person name="Hegedus B."/>
            <person name="Baldrian P."/>
            <person name="Stursova M."/>
            <person name="Weitz H."/>
            <person name="Taylor A."/>
            <person name="Grigoriev I.V."/>
            <person name="Nagy L.G."/>
            <person name="Martin F."/>
            <person name="Kauserud H."/>
        </authorList>
    </citation>
    <scope>NUCLEOTIDE SEQUENCE</scope>
    <source>
        <strain evidence="4">9144</strain>
    </source>
</reference>
<dbReference type="Pfam" id="PF24883">
    <property type="entry name" value="NPHP3_N"/>
    <property type="match status" value="1"/>
</dbReference>
<comment type="caution">
    <text evidence="4">The sequence shown here is derived from an EMBL/GenBank/DDBJ whole genome shotgun (WGS) entry which is preliminary data.</text>
</comment>
<feature type="domain" description="Nephrocystin 3-like N-terminal" evidence="3">
    <location>
        <begin position="89"/>
        <end position="255"/>
    </location>
</feature>
<evidence type="ECO:0000259" key="3">
    <source>
        <dbReference type="Pfam" id="PF24883"/>
    </source>
</evidence>
<gene>
    <name evidence="4" type="ORF">GGX14DRAFT_561956</name>
</gene>
<evidence type="ECO:0000313" key="5">
    <source>
        <dbReference type="Proteomes" id="UP001219525"/>
    </source>
</evidence>
<accession>A0AAD6VMD0</accession>
<dbReference type="InterPro" id="IPR027417">
    <property type="entry name" value="P-loop_NTPase"/>
</dbReference>
<evidence type="ECO:0000256" key="1">
    <source>
        <dbReference type="ARBA" id="ARBA00022737"/>
    </source>
</evidence>
<evidence type="ECO:0000313" key="4">
    <source>
        <dbReference type="EMBL" id="KAJ7216389.1"/>
    </source>
</evidence>
<dbReference type="Proteomes" id="UP001219525">
    <property type="component" value="Unassembled WGS sequence"/>
</dbReference>
<feature type="compositionally biased region" description="Pro residues" evidence="2">
    <location>
        <begin position="872"/>
        <end position="885"/>
    </location>
</feature>
<keyword evidence="1" id="KW-0677">Repeat</keyword>
<name>A0AAD6VMD0_9AGAR</name>
<feature type="region of interest" description="Disordered" evidence="2">
    <location>
        <begin position="871"/>
        <end position="904"/>
    </location>
</feature>
<dbReference type="Gene3D" id="3.40.50.300">
    <property type="entry name" value="P-loop containing nucleotide triphosphate hydrolases"/>
    <property type="match status" value="1"/>
</dbReference>
<dbReference type="PANTHER" id="PTHR10039">
    <property type="entry name" value="AMELOGENIN"/>
    <property type="match status" value="1"/>
</dbReference>
<dbReference type="InterPro" id="IPR056884">
    <property type="entry name" value="NPHP3-like_N"/>
</dbReference>
<organism evidence="4 5">
    <name type="scientific">Mycena pura</name>
    <dbReference type="NCBI Taxonomy" id="153505"/>
    <lineage>
        <taxon>Eukaryota</taxon>
        <taxon>Fungi</taxon>
        <taxon>Dikarya</taxon>
        <taxon>Basidiomycota</taxon>
        <taxon>Agaricomycotina</taxon>
        <taxon>Agaricomycetes</taxon>
        <taxon>Agaricomycetidae</taxon>
        <taxon>Agaricales</taxon>
        <taxon>Marasmiineae</taxon>
        <taxon>Mycenaceae</taxon>
        <taxon>Mycena</taxon>
    </lineage>
</organism>
<dbReference type="AlphaFoldDB" id="A0AAD6VMD0"/>
<keyword evidence="5" id="KW-1185">Reference proteome</keyword>
<dbReference type="EMBL" id="JARJCW010000015">
    <property type="protein sequence ID" value="KAJ7216389.1"/>
    <property type="molecule type" value="Genomic_DNA"/>
</dbReference>
<sequence length="945" mass="105321">MPHLSCDGPLALTNKPGVDCAELGSDTSIEDFLPQRVPVSTNVYIKTFFAAQSVKPIQSRRHRGLDILRQVSALNTLSDSSEPACHPGTRTEILRDLREWATDTARVSGSVRCLRGPPGVGKSAILRTLTQWLRAAGQLGGSFTFDHKHAPRSSPSAHALFCSLAFQLAINVPQLRTRISRTVQKNPFLVGDDMAAQLRKLILNPCRSTAAVTPLVFIIDGLDKCDAKFQREFLGLLETAVHGQPCRLRILVASRSQHDIFSGPGRSFVVGNSLEDVRAYLFSILRHDANPLISSQVVDSLVAASSGCFLYASMLVRFFDVRVFRRMKRLPELSPPSFTPPRFPVDNLYTQILSSVPHYSRASLLAVLHVLTIKSFANLPLHHIAQLLDTKVARLRRIMRHLRPVLIVPDADSDGLAVHHASFSDYLVDPGRSHGFCVAGAQHDVDLAVRVLKSLAYEHENPHVNRVGAIAWTHLPAMVDYVTSVPLSSEVVSLVQAINPDFFFGALTAFEECGGKILAWLNTIHPRPAEAIALWEDYAYMSFFHATANDIEVDEEPDEMTTLERSVQHEVLLRHPQLIRLLRTSIALPALTPLYQFRFLVGETWDNLRAVICALRPVFGRDEMALAQLWKPLQDPKFANTVATWPEILRDLALQSIRLTKSVYSSADAVPAELMGFWLEWGRYVRSSPPCAELLRELRGFVPRDDARHNVATWNEVYDVLKWLEMLLDAPCDELVRWEGYLPDGTALERQHAFEARWTAWHGLMVLHASSSHRLPLLSEAARLHALTPLPLRVRDHGGTHWNWRACVVSSVGNLRARARTNLRARTTLRARTNLRARTTLRVLAHHNDWTHWRARASSALDCDDAPHYSFPLPPGAPPSPPADPLPSAVASPRPQASAANDGPSIALLEEQIRRTRQQLSDLERSALCTICQDEEATMAAVDCG</sequence>
<proteinExistence type="predicted"/>
<evidence type="ECO:0000256" key="2">
    <source>
        <dbReference type="SAM" id="MobiDB-lite"/>
    </source>
</evidence>